<dbReference type="SMART" id="SM00242">
    <property type="entry name" value="MYSc"/>
    <property type="match status" value="1"/>
</dbReference>
<keyword evidence="14" id="KW-1185">Reference proteome</keyword>
<evidence type="ECO:0000256" key="3">
    <source>
        <dbReference type="ARBA" id="ARBA00022840"/>
    </source>
</evidence>
<evidence type="ECO:0000259" key="11">
    <source>
        <dbReference type="PROSITE" id="PS51126"/>
    </source>
</evidence>
<evidence type="ECO:0000256" key="1">
    <source>
        <dbReference type="ARBA" id="ARBA00008314"/>
    </source>
</evidence>
<organism evidence="13 14">
    <name type="scientific">Rhizophlyctis rosea</name>
    <dbReference type="NCBI Taxonomy" id="64517"/>
    <lineage>
        <taxon>Eukaryota</taxon>
        <taxon>Fungi</taxon>
        <taxon>Fungi incertae sedis</taxon>
        <taxon>Chytridiomycota</taxon>
        <taxon>Chytridiomycota incertae sedis</taxon>
        <taxon>Chytridiomycetes</taxon>
        <taxon>Rhizophlyctidales</taxon>
        <taxon>Rhizophlyctidaceae</taxon>
        <taxon>Rhizophlyctis</taxon>
    </lineage>
</organism>
<dbReference type="GO" id="GO:0005524">
    <property type="term" value="F:ATP binding"/>
    <property type="evidence" value="ECO:0007669"/>
    <property type="project" value="UniProtKB-UniRule"/>
</dbReference>
<keyword evidence="5 8" id="KW-0518">Myosin</keyword>
<feature type="region of interest" description="Disordered" evidence="10">
    <location>
        <begin position="1339"/>
        <end position="1359"/>
    </location>
</feature>
<sequence length="1622" mass="183613">MATATASKALEVYTKGTEAWFPDETEGWLMGKLTTKTIDGDKVKLVFHIDSLRKDVTFESTLTKLEANKAADLPPLQNPPALDGIDDLAMLSYLHEPAVLHNIRLRYAQENIYTYSGIVLIAMNPFQRLALYGTDIMREYSGKRRDELEPHLFAVAEEAYRSMIQEGKNQSIIVSGESGAGKTQSARYIMRYFATVDNLTKNTRNTETTSSSGNISEIEQAVLATNPIMESFGNSKTTRNDNSSRFGKYMEIFFSKPSGPSNSVRITGAAIRTYLLERSRLIFQPPTERNYHIFYQLCAGAPAAEKKELGLTSWESFFYLNQGGTGTVPGVDDAAEFIDTTKGLSDIGVALATQWSIFKICAALLHIGNIKITARRDEADIADDDEALVLACTLLGIDKREFKKWIVKKQIITRSEKIVTALNQYAATVGRDSVAKFIYSMLFDWLVKVINQNLAREGMSTTQKFIGVLDIYGFEHFKKNSFEQFCINYANEKLQQEFNAHVFKLEQEEYVAEKINWSFIDFNDNQPCIDLIEGKLGILDLLDEESRLPSGADGTLITKLYQRFGVPTQKFFEKPRFGQSAFTIKHYANDVTYDIEGFIEKNKDTVSDEQMAVLNASEFEFLKEVIKIEPEPVKAEVTPVGIQIESQVGFSANIDALDMQPRPGRGGAVAKKPTLGTIFKASLVKLMETIRQTEVHYIRCIKPNSAKVAFEFEPQMVLQQLRACGVLETIRISCAGYPSRSTYADFADRYYLLVPSKEWKPDARVLTQSIVGKVISDEDKYQMGLTKVFFRAGQLAFLEKLRTERQRECVILIQKNIRRAVYQKRYNRMRDASIRIQTAARTYQAQKLYRHKRETRAAIKIQRNVRMWLSRKRYEKIRNAVVRIQSHIRMLKAQALAKEIRERNAATRIQKIWRGYVVRKWYKQTSRRMVLIQTCVRRRKAAKAYKLLKAEARSVGKLKETNFKLESKVVELSQALKDSKEESAKLGEKVTSLEAQVAQWKEKFSKVDSASKAATADASHGSAELKKELHDLQAVKDSLTKENEKSLAMLKKRDDAVARLEAELAAAREEAAKLKEEVQKAPKVVQQTVEDTATVNALKKEVSNLREQLSRALAGKYRSDRVADAAIAESRTSISSDYHPYQNGIITSPSSGYLNGYMGERPIPSMSTQIEMDMAAHAAKNKPRRHSYVEGAPASPVDRAVSHRKSRANIAIDTRAPIPIHDEGQVLETERSVRVLEDKALEDEIIDALVTNLRIPLPSTQTVATRKEIFFPAHLIGTTMNQLINHDLSGRMQSLMSNVMKAIQNLTMKFEDDYVSAFWLSNCYELLCVVKSTQEKEAREAGRRRIQGGRRGSDTSETERALEKVRTDLDYLLIEIYHGWIKELKKRLANMIVPAVIENQSLPGYICKQSGGLWGKWGKSSASSQFTIEQLLNFLSKLSKTMRCYYMEDSMTRQILTELLRVIGVSAFNHLLMRKNFCTWKRGVQIQYNVSRLEEWCTSHGIAEATLHLQQLLQAAKLLTLNKTSPQDIETIFDVCFLLNPTQIKKLLSLYYAADFDSPLSPELLKIVASRAVLNEKSDVLLLDLEQAPDFAKPNPHTVDQIERFVPAWMNLPHISAVVAAS</sequence>
<keyword evidence="7 8" id="KW-0009">Actin-binding</keyword>
<evidence type="ECO:0000256" key="8">
    <source>
        <dbReference type="PROSITE-ProRule" id="PRU00782"/>
    </source>
</evidence>
<dbReference type="PRINTS" id="PR00193">
    <property type="entry name" value="MYOSINHEAVY"/>
</dbReference>
<keyword evidence="6 8" id="KW-0505">Motor protein</keyword>
<dbReference type="GO" id="GO:0007015">
    <property type="term" value="P:actin filament organization"/>
    <property type="evidence" value="ECO:0007669"/>
    <property type="project" value="TreeGrafter"/>
</dbReference>
<dbReference type="SMART" id="SM01132">
    <property type="entry name" value="DIL"/>
    <property type="match status" value="1"/>
</dbReference>
<evidence type="ECO:0000313" key="14">
    <source>
        <dbReference type="Proteomes" id="UP001212841"/>
    </source>
</evidence>
<evidence type="ECO:0000256" key="4">
    <source>
        <dbReference type="ARBA" id="ARBA00023054"/>
    </source>
</evidence>
<dbReference type="InterPro" id="IPR001609">
    <property type="entry name" value="Myosin_head_motor_dom-like"/>
</dbReference>
<dbReference type="GO" id="GO:0016020">
    <property type="term" value="C:membrane"/>
    <property type="evidence" value="ECO:0007669"/>
    <property type="project" value="TreeGrafter"/>
</dbReference>
<keyword evidence="3 8" id="KW-0067">ATP-binding</keyword>
<dbReference type="GO" id="GO:0005737">
    <property type="term" value="C:cytoplasm"/>
    <property type="evidence" value="ECO:0007669"/>
    <property type="project" value="TreeGrafter"/>
</dbReference>
<dbReference type="Gene3D" id="1.20.5.190">
    <property type="match status" value="3"/>
</dbReference>
<dbReference type="Gene3D" id="3.40.850.10">
    <property type="entry name" value="Kinesin motor domain"/>
    <property type="match status" value="1"/>
</dbReference>
<dbReference type="InterPro" id="IPR036961">
    <property type="entry name" value="Kinesin_motor_dom_sf"/>
</dbReference>
<dbReference type="PROSITE" id="PS51126">
    <property type="entry name" value="DILUTE"/>
    <property type="match status" value="1"/>
</dbReference>
<feature type="binding site" evidence="8">
    <location>
        <begin position="176"/>
        <end position="183"/>
    </location>
    <ligand>
        <name>ATP</name>
        <dbReference type="ChEBI" id="CHEBI:30616"/>
    </ligand>
</feature>
<dbReference type="GO" id="GO:0051015">
    <property type="term" value="F:actin filament binding"/>
    <property type="evidence" value="ECO:0007669"/>
    <property type="project" value="TreeGrafter"/>
</dbReference>
<dbReference type="Pfam" id="PF01843">
    <property type="entry name" value="DIL"/>
    <property type="match status" value="1"/>
</dbReference>
<keyword evidence="4 9" id="KW-0175">Coiled coil</keyword>
<evidence type="ECO:0000256" key="6">
    <source>
        <dbReference type="ARBA" id="ARBA00023175"/>
    </source>
</evidence>
<evidence type="ECO:0000256" key="2">
    <source>
        <dbReference type="ARBA" id="ARBA00022741"/>
    </source>
</evidence>
<evidence type="ECO:0000256" key="5">
    <source>
        <dbReference type="ARBA" id="ARBA00023123"/>
    </source>
</evidence>
<accession>A0AAD5SGS4</accession>
<dbReference type="PROSITE" id="PS51456">
    <property type="entry name" value="MYOSIN_MOTOR"/>
    <property type="match status" value="1"/>
</dbReference>
<dbReference type="EMBL" id="JADGJD010000658">
    <property type="protein sequence ID" value="KAJ3049342.1"/>
    <property type="molecule type" value="Genomic_DNA"/>
</dbReference>
<evidence type="ECO:0000256" key="7">
    <source>
        <dbReference type="ARBA" id="ARBA00023203"/>
    </source>
</evidence>
<dbReference type="PANTHER" id="PTHR13140:SF706">
    <property type="entry name" value="DILUTE CLASS UNCONVENTIONAL MYOSIN, ISOFORM C"/>
    <property type="match status" value="1"/>
</dbReference>
<dbReference type="CDD" id="cd01380">
    <property type="entry name" value="MYSc_Myo5"/>
    <property type="match status" value="1"/>
</dbReference>
<dbReference type="GO" id="GO:0016459">
    <property type="term" value="C:myosin complex"/>
    <property type="evidence" value="ECO:0007669"/>
    <property type="project" value="UniProtKB-KW"/>
</dbReference>
<dbReference type="InterPro" id="IPR002710">
    <property type="entry name" value="Dilute_dom"/>
</dbReference>
<dbReference type="SMART" id="SM00015">
    <property type="entry name" value="IQ"/>
    <property type="match status" value="6"/>
</dbReference>
<protein>
    <submittedName>
        <fullName evidence="13">Myosin type-2 heavy chain 1</fullName>
    </submittedName>
</protein>
<evidence type="ECO:0000256" key="10">
    <source>
        <dbReference type="SAM" id="MobiDB-lite"/>
    </source>
</evidence>
<dbReference type="InterPro" id="IPR027417">
    <property type="entry name" value="P-loop_NTPase"/>
</dbReference>
<dbReference type="Gene3D" id="1.20.120.720">
    <property type="entry name" value="Myosin VI head, motor domain, U50 subdomain"/>
    <property type="match status" value="1"/>
</dbReference>
<dbReference type="Gene3D" id="1.10.10.820">
    <property type="match status" value="1"/>
</dbReference>
<evidence type="ECO:0000259" key="12">
    <source>
        <dbReference type="PROSITE" id="PS51456"/>
    </source>
</evidence>
<dbReference type="Gene3D" id="1.20.58.530">
    <property type="match status" value="1"/>
</dbReference>
<feature type="domain" description="Dilute" evidence="11">
    <location>
        <begin position="1297"/>
        <end position="1576"/>
    </location>
</feature>
<evidence type="ECO:0000256" key="9">
    <source>
        <dbReference type="SAM" id="Coils"/>
    </source>
</evidence>
<evidence type="ECO:0000313" key="13">
    <source>
        <dbReference type="EMBL" id="KAJ3049342.1"/>
    </source>
</evidence>
<dbReference type="Pfam" id="PF00612">
    <property type="entry name" value="IQ"/>
    <property type="match status" value="2"/>
</dbReference>
<name>A0AAD5SGS4_9FUNG</name>
<feature type="region of interest" description="Actin-binding" evidence="8">
    <location>
        <begin position="683"/>
        <end position="705"/>
    </location>
</feature>
<reference evidence="13" key="1">
    <citation type="submission" date="2020-05" db="EMBL/GenBank/DDBJ databases">
        <title>Phylogenomic resolution of chytrid fungi.</title>
        <authorList>
            <person name="Stajich J.E."/>
            <person name="Amses K."/>
            <person name="Simmons R."/>
            <person name="Seto K."/>
            <person name="Myers J."/>
            <person name="Bonds A."/>
            <person name="Quandt C.A."/>
            <person name="Barry K."/>
            <person name="Liu P."/>
            <person name="Grigoriev I."/>
            <person name="Longcore J.E."/>
            <person name="James T.Y."/>
        </authorList>
    </citation>
    <scope>NUCLEOTIDE SEQUENCE</scope>
    <source>
        <strain evidence="13">JEL0318</strain>
    </source>
</reference>
<dbReference type="InterPro" id="IPR036103">
    <property type="entry name" value="MYSc_Myo5"/>
</dbReference>
<keyword evidence="2 8" id="KW-0547">Nucleotide-binding</keyword>
<dbReference type="InterPro" id="IPR000048">
    <property type="entry name" value="IQ_motif_EF-hand-BS"/>
</dbReference>
<comment type="similarity">
    <text evidence="1 8">Belongs to the TRAFAC class myosin-kinesin ATPase superfamily. Myosin family.</text>
</comment>
<feature type="coiled-coil region" evidence="9">
    <location>
        <begin position="962"/>
        <end position="1115"/>
    </location>
</feature>
<dbReference type="GO" id="GO:0000146">
    <property type="term" value="F:microfilament motor activity"/>
    <property type="evidence" value="ECO:0007669"/>
    <property type="project" value="TreeGrafter"/>
</dbReference>
<comment type="caution">
    <text evidence="13">The sequence shown here is derived from an EMBL/GenBank/DDBJ whole genome shotgun (WGS) entry which is preliminary data.</text>
</comment>
<dbReference type="Pfam" id="PF00063">
    <property type="entry name" value="Myosin_head"/>
    <property type="match status" value="1"/>
</dbReference>
<gene>
    <name evidence="13" type="primary">MYO2</name>
    <name evidence="13" type="ORF">HK097_009646</name>
</gene>
<proteinExistence type="inferred from homology"/>
<feature type="region of interest" description="Disordered" evidence="10">
    <location>
        <begin position="1182"/>
        <end position="1203"/>
    </location>
</feature>
<dbReference type="PROSITE" id="PS50096">
    <property type="entry name" value="IQ"/>
    <property type="match status" value="3"/>
</dbReference>
<dbReference type="PANTHER" id="PTHR13140">
    <property type="entry name" value="MYOSIN"/>
    <property type="match status" value="1"/>
</dbReference>
<feature type="domain" description="Myosin motor" evidence="12">
    <location>
        <begin position="83"/>
        <end position="803"/>
    </location>
</feature>
<dbReference type="SUPFAM" id="SSF52540">
    <property type="entry name" value="P-loop containing nucleoside triphosphate hydrolases"/>
    <property type="match status" value="2"/>
</dbReference>
<dbReference type="SUPFAM" id="SSF50084">
    <property type="entry name" value="Myosin S1 fragment, N-terminal domain"/>
    <property type="match status" value="1"/>
</dbReference>
<dbReference type="FunFam" id="1.10.10.820:FF:000001">
    <property type="entry name" value="Myosin heavy chain"/>
    <property type="match status" value="1"/>
</dbReference>
<dbReference type="Gene3D" id="3.30.70.1590">
    <property type="match status" value="1"/>
</dbReference>
<dbReference type="Proteomes" id="UP001212841">
    <property type="component" value="Unassembled WGS sequence"/>
</dbReference>